<keyword evidence="3 5" id="KW-1133">Transmembrane helix</keyword>
<dbReference type="Pfam" id="PF04973">
    <property type="entry name" value="NMN_transporter"/>
    <property type="match status" value="1"/>
</dbReference>
<feature type="transmembrane region" description="Helical" evidence="5">
    <location>
        <begin position="12"/>
        <end position="28"/>
    </location>
</feature>
<gene>
    <name evidence="6" type="ORF">CfP315_0887</name>
</gene>
<feature type="transmembrane region" description="Helical" evidence="5">
    <location>
        <begin position="34"/>
        <end position="53"/>
    </location>
</feature>
<dbReference type="EMBL" id="AP027924">
    <property type="protein sequence ID" value="BED92273.1"/>
    <property type="molecule type" value="Genomic_DNA"/>
</dbReference>
<evidence type="ECO:0000256" key="3">
    <source>
        <dbReference type="ARBA" id="ARBA00022989"/>
    </source>
</evidence>
<dbReference type="AlphaFoldDB" id="A0AA48I8Y3"/>
<dbReference type="GO" id="GO:0016020">
    <property type="term" value="C:membrane"/>
    <property type="evidence" value="ECO:0007669"/>
    <property type="project" value="UniProtKB-SubCell"/>
</dbReference>
<dbReference type="KEGG" id="ips:CfP315_0887"/>
<protein>
    <submittedName>
        <fullName evidence="6">Nicotinamide mononucleotide transporter</fullName>
    </submittedName>
</protein>
<reference evidence="6" key="1">
    <citation type="journal article" date="2023" name="ISME J.">
        <title>Emergence of putative energy parasites within Clostridia revealed by genome analysis of a novel endosymbiotic clade.</title>
        <authorList>
            <person name="Takahashi K."/>
            <person name="Kuwahara H."/>
            <person name="Horikawa Y."/>
            <person name="Izawa K."/>
            <person name="Kato D."/>
            <person name="Inagaki T."/>
            <person name="Yuki M."/>
            <person name="Ohkuma M."/>
            <person name="Hongoh Y."/>
        </authorList>
    </citation>
    <scope>NUCLEOTIDE SEQUENCE</scope>
    <source>
        <strain evidence="6">CfP3-15</strain>
    </source>
</reference>
<evidence type="ECO:0000256" key="1">
    <source>
        <dbReference type="ARBA" id="ARBA00004141"/>
    </source>
</evidence>
<accession>A0AA48I8Y3</accession>
<evidence type="ECO:0000256" key="5">
    <source>
        <dbReference type="SAM" id="Phobius"/>
    </source>
</evidence>
<evidence type="ECO:0000256" key="2">
    <source>
        <dbReference type="ARBA" id="ARBA00022692"/>
    </source>
</evidence>
<dbReference type="InterPro" id="IPR006419">
    <property type="entry name" value="NMN_transpt_PnuC"/>
</dbReference>
<dbReference type="Proteomes" id="UP001337580">
    <property type="component" value="Chromosome"/>
</dbReference>
<dbReference type="GO" id="GO:0034257">
    <property type="term" value="F:nicotinamide riboside transmembrane transporter activity"/>
    <property type="evidence" value="ECO:0007669"/>
    <property type="project" value="InterPro"/>
</dbReference>
<comment type="subcellular location">
    <subcellularLocation>
        <location evidence="1">Membrane</location>
        <topology evidence="1">Multi-pass membrane protein</topology>
    </subcellularLocation>
</comment>
<organism evidence="6">
    <name type="scientific">Candidatus Improbicoccus pseudotrichonymphae</name>
    <dbReference type="NCBI Taxonomy" id="3033792"/>
    <lineage>
        <taxon>Bacteria</taxon>
        <taxon>Bacillati</taxon>
        <taxon>Bacillota</taxon>
        <taxon>Clostridia</taxon>
        <taxon>Candidatus Improbicoccus</taxon>
    </lineage>
</organism>
<evidence type="ECO:0000313" key="6">
    <source>
        <dbReference type="EMBL" id="BED92273.1"/>
    </source>
</evidence>
<proteinExistence type="predicted"/>
<keyword evidence="2 5" id="KW-0812">Transmembrane</keyword>
<name>A0AA48I8Y3_9FIRM</name>
<keyword evidence="4 5" id="KW-0472">Membrane</keyword>
<sequence length="70" mass="8179">MSGNLFNIKKKVLCFYIWIVGDIIWFTLDVKNGAYGRAFLDLIQLGFAIFGIYEWQIKSKKIQTSEQNKN</sequence>
<evidence type="ECO:0000256" key="4">
    <source>
        <dbReference type="ARBA" id="ARBA00023136"/>
    </source>
</evidence>